<comment type="caution">
    <text evidence="3">The sequence shown here is derived from an EMBL/GenBank/DDBJ whole genome shotgun (WGS) entry which is preliminary data.</text>
</comment>
<dbReference type="PANTHER" id="PTHR30032">
    <property type="entry name" value="N-ACETYLMURAMOYL-L-ALANINE AMIDASE-RELATED"/>
    <property type="match status" value="1"/>
</dbReference>
<dbReference type="Pfam" id="PF07510">
    <property type="entry name" value="GmrSD_C"/>
    <property type="match status" value="1"/>
</dbReference>
<feature type="chain" id="PRO_5020592282" evidence="1">
    <location>
        <begin position="32"/>
        <end position="543"/>
    </location>
</feature>
<keyword evidence="4" id="KW-1185">Reference proteome</keyword>
<dbReference type="EMBL" id="SHLA01000001">
    <property type="protein sequence ID" value="RZU61725.1"/>
    <property type="molecule type" value="Genomic_DNA"/>
</dbReference>
<feature type="domain" description="GmrSD restriction endonucleases C-terminal" evidence="2">
    <location>
        <begin position="385"/>
        <end position="524"/>
    </location>
</feature>
<dbReference type="InterPro" id="IPR051922">
    <property type="entry name" value="Bact_Sporulation_Assoc"/>
</dbReference>
<name>A0A4Q8ADI7_9MICC</name>
<dbReference type="Gene3D" id="3.40.50.12090">
    <property type="match status" value="2"/>
</dbReference>
<reference evidence="3 4" key="1">
    <citation type="submission" date="2019-02" db="EMBL/GenBank/DDBJ databases">
        <title>Sequencing the genomes of 1000 actinobacteria strains.</title>
        <authorList>
            <person name="Klenk H.-P."/>
        </authorList>
    </citation>
    <scope>NUCLEOTIDE SEQUENCE [LARGE SCALE GENOMIC DNA]</scope>
    <source>
        <strain evidence="3 4">DSM 17364</strain>
    </source>
</reference>
<dbReference type="AlphaFoldDB" id="A0A4Q8ADI7"/>
<evidence type="ECO:0000256" key="1">
    <source>
        <dbReference type="SAM" id="SignalP"/>
    </source>
</evidence>
<gene>
    <name evidence="3" type="ORF">EV380_1303</name>
</gene>
<evidence type="ECO:0000313" key="4">
    <source>
        <dbReference type="Proteomes" id="UP000292685"/>
    </source>
</evidence>
<dbReference type="Proteomes" id="UP000292685">
    <property type="component" value="Unassembled WGS sequence"/>
</dbReference>
<feature type="signal peptide" evidence="1">
    <location>
        <begin position="1"/>
        <end position="31"/>
    </location>
</feature>
<sequence>MRNSWGRKASALLVSAGVLTGLITGAVPASAAGVDFERIAGETRYETAVQASEQQYPAGAEIVYLATGQNYADALVAAPAAARHEAPLLLTRTDRLDSTTATEIERLNPTEIVIVGGPAAVSEEVARQAGKHSDQVTRLAGENRYETANKIVQTNFGYATRAFIATGTDFPDALSASAVAATRDAPVLLVKGTASTIPAETVSTLKSLQTSYVYVAGGTAAVSNDITTHLRNENIIPHRVAGKNRYETNVALNRLPSYYNSSWIYLATGANYPDALTAAAVAGSNRASLYLSKPDCLPNSTGNAINLSSVNKVTLAGGPAALSENVYDLLLCSRSGINDDLPKANQSVLTQLDSLEVKGRAPKTGYDRDEFGPAWHDVDGNGCRTRDDILRRDLYNITLGSTTGCPDKGVRAGTLDDPYTGETIDFVYGVGTSNAVHIDHVVALSDSWQKGAQQMTETHRLHFANDPINLLAVDGPANSAKGDSDAATWLPPNKTARCDYVTRQTAIKAQYGLWVTLAERDAIRGVISTQCSSQKAIAVTPVR</sequence>
<evidence type="ECO:0000313" key="3">
    <source>
        <dbReference type="EMBL" id="RZU61725.1"/>
    </source>
</evidence>
<dbReference type="InterPro" id="IPR011089">
    <property type="entry name" value="GmrSD_C"/>
</dbReference>
<protein>
    <submittedName>
        <fullName evidence="3">Putative cell wall binding repeat protein</fullName>
    </submittedName>
</protein>
<dbReference type="Pfam" id="PF04122">
    <property type="entry name" value="CW_binding_2"/>
    <property type="match status" value="3"/>
</dbReference>
<accession>A0A4Q8ADI7</accession>
<dbReference type="PANTHER" id="PTHR30032:SF8">
    <property type="entry name" value="GERMINATION-SPECIFIC N-ACETYLMURAMOYL-L-ALANINE AMIDASE"/>
    <property type="match status" value="1"/>
</dbReference>
<evidence type="ECO:0000259" key="2">
    <source>
        <dbReference type="Pfam" id="PF07510"/>
    </source>
</evidence>
<organism evidence="3 4">
    <name type="scientific">Zhihengliuella halotolerans</name>
    <dbReference type="NCBI Taxonomy" id="370736"/>
    <lineage>
        <taxon>Bacteria</taxon>
        <taxon>Bacillati</taxon>
        <taxon>Actinomycetota</taxon>
        <taxon>Actinomycetes</taxon>
        <taxon>Micrococcales</taxon>
        <taxon>Micrococcaceae</taxon>
        <taxon>Zhihengliuella</taxon>
    </lineage>
</organism>
<proteinExistence type="predicted"/>
<dbReference type="InterPro" id="IPR007253">
    <property type="entry name" value="Cell_wall-bd_2"/>
</dbReference>
<dbReference type="OrthoDB" id="5196645at2"/>
<keyword evidence="1" id="KW-0732">Signal</keyword>